<comment type="caution">
    <text evidence="2">The sequence shown here is derived from an EMBL/GenBank/DDBJ whole genome shotgun (WGS) entry which is preliminary data.</text>
</comment>
<accession>A0A5B7GQI4</accession>
<dbReference type="EMBL" id="VSRR010016920">
    <property type="protein sequence ID" value="MPC59846.1"/>
    <property type="molecule type" value="Genomic_DNA"/>
</dbReference>
<dbReference type="Proteomes" id="UP000324222">
    <property type="component" value="Unassembled WGS sequence"/>
</dbReference>
<evidence type="ECO:0000313" key="3">
    <source>
        <dbReference type="Proteomes" id="UP000324222"/>
    </source>
</evidence>
<evidence type="ECO:0000256" key="1">
    <source>
        <dbReference type="SAM" id="MobiDB-lite"/>
    </source>
</evidence>
<feature type="compositionally biased region" description="Basic and acidic residues" evidence="1">
    <location>
        <begin position="97"/>
        <end position="110"/>
    </location>
</feature>
<keyword evidence="3" id="KW-1185">Reference proteome</keyword>
<gene>
    <name evidence="2" type="ORF">E2C01_053874</name>
</gene>
<proteinExistence type="predicted"/>
<reference evidence="2 3" key="1">
    <citation type="submission" date="2019-05" db="EMBL/GenBank/DDBJ databases">
        <title>Another draft genome of Portunus trituberculatus and its Hox gene families provides insights of decapod evolution.</title>
        <authorList>
            <person name="Jeong J.-H."/>
            <person name="Song I."/>
            <person name="Kim S."/>
            <person name="Choi T."/>
            <person name="Kim D."/>
            <person name="Ryu S."/>
            <person name="Kim W."/>
        </authorList>
    </citation>
    <scope>NUCLEOTIDE SEQUENCE [LARGE SCALE GENOMIC DNA]</scope>
    <source>
        <tissue evidence="2">Muscle</tissue>
    </source>
</reference>
<sequence length="118" mass="12540">MCGADAESCPHPLPIVLMPTPPTCLTPTASPTITPTRPLSKAFTTTTTTALAAHPGYHLPETLDADHRKKRKVKITVHSTCRGWKEVGRGSSGGKKGGGDCRGRRSEPRVRQGKRTGG</sequence>
<feature type="region of interest" description="Disordered" evidence="1">
    <location>
        <begin position="84"/>
        <end position="118"/>
    </location>
</feature>
<dbReference type="AlphaFoldDB" id="A0A5B7GQI4"/>
<organism evidence="2 3">
    <name type="scientific">Portunus trituberculatus</name>
    <name type="common">Swimming crab</name>
    <name type="synonym">Neptunus trituberculatus</name>
    <dbReference type="NCBI Taxonomy" id="210409"/>
    <lineage>
        <taxon>Eukaryota</taxon>
        <taxon>Metazoa</taxon>
        <taxon>Ecdysozoa</taxon>
        <taxon>Arthropoda</taxon>
        <taxon>Crustacea</taxon>
        <taxon>Multicrustacea</taxon>
        <taxon>Malacostraca</taxon>
        <taxon>Eumalacostraca</taxon>
        <taxon>Eucarida</taxon>
        <taxon>Decapoda</taxon>
        <taxon>Pleocyemata</taxon>
        <taxon>Brachyura</taxon>
        <taxon>Eubrachyura</taxon>
        <taxon>Portunoidea</taxon>
        <taxon>Portunidae</taxon>
        <taxon>Portuninae</taxon>
        <taxon>Portunus</taxon>
    </lineage>
</organism>
<evidence type="ECO:0000313" key="2">
    <source>
        <dbReference type="EMBL" id="MPC59846.1"/>
    </source>
</evidence>
<protein>
    <submittedName>
        <fullName evidence="2">Uncharacterized protein</fullName>
    </submittedName>
</protein>
<name>A0A5B7GQI4_PORTR</name>